<evidence type="ECO:0000313" key="3">
    <source>
        <dbReference type="EMBL" id="KAF7352531.1"/>
    </source>
</evidence>
<organism evidence="3 4">
    <name type="scientific">Mycena venus</name>
    <dbReference type="NCBI Taxonomy" id="2733690"/>
    <lineage>
        <taxon>Eukaryota</taxon>
        <taxon>Fungi</taxon>
        <taxon>Dikarya</taxon>
        <taxon>Basidiomycota</taxon>
        <taxon>Agaricomycotina</taxon>
        <taxon>Agaricomycetes</taxon>
        <taxon>Agaricomycetidae</taxon>
        <taxon>Agaricales</taxon>
        <taxon>Marasmiineae</taxon>
        <taxon>Mycenaceae</taxon>
        <taxon>Mycena</taxon>
    </lineage>
</organism>
<evidence type="ECO:0000256" key="2">
    <source>
        <dbReference type="SAM" id="Phobius"/>
    </source>
</evidence>
<keyword evidence="2" id="KW-0812">Transmembrane</keyword>
<feature type="transmembrane region" description="Helical" evidence="2">
    <location>
        <begin position="71"/>
        <end position="95"/>
    </location>
</feature>
<evidence type="ECO:0000256" key="1">
    <source>
        <dbReference type="SAM" id="MobiDB-lite"/>
    </source>
</evidence>
<dbReference type="AlphaFoldDB" id="A0A8H6Y5E4"/>
<protein>
    <submittedName>
        <fullName evidence="3">Uncharacterized protein</fullName>
    </submittedName>
</protein>
<dbReference type="EMBL" id="JACAZI010000009">
    <property type="protein sequence ID" value="KAF7352531.1"/>
    <property type="molecule type" value="Genomic_DNA"/>
</dbReference>
<proteinExistence type="predicted"/>
<keyword evidence="2" id="KW-1133">Transmembrane helix</keyword>
<gene>
    <name evidence="3" type="ORF">MVEN_01218100</name>
</gene>
<feature type="region of interest" description="Disordered" evidence="1">
    <location>
        <begin position="167"/>
        <end position="188"/>
    </location>
</feature>
<dbReference type="Proteomes" id="UP000620124">
    <property type="component" value="Unassembled WGS sequence"/>
</dbReference>
<reference evidence="3" key="1">
    <citation type="submission" date="2020-05" db="EMBL/GenBank/DDBJ databases">
        <title>Mycena genomes resolve the evolution of fungal bioluminescence.</title>
        <authorList>
            <person name="Tsai I.J."/>
        </authorList>
    </citation>
    <scope>NUCLEOTIDE SEQUENCE</scope>
    <source>
        <strain evidence="3">CCC161011</strain>
    </source>
</reference>
<keyword evidence="4" id="KW-1185">Reference proteome</keyword>
<comment type="caution">
    <text evidence="3">The sequence shown here is derived from an EMBL/GenBank/DDBJ whole genome shotgun (WGS) entry which is preliminary data.</text>
</comment>
<dbReference type="OrthoDB" id="3250682at2759"/>
<keyword evidence="2" id="KW-0472">Membrane</keyword>
<sequence length="188" mass="20510">MLAFGIGVTRRLAFAESLFSHKITRWLLTDIVFNLVTNIYCTGFIAYRIYTINSKVSAITRAHGGEDLVCVTAILIESSALLSAWIVFGMITYAIKSVLEIFVLNTLATVAGISFMLINVRGALGWGHTNQSITGFSVNRAYPGIPSPSMATGVRMETQVDIHVHMDMPTNSSTDDELKLGAESEDQS</sequence>
<accession>A0A8H6Y5E4</accession>
<feature type="transmembrane region" description="Helical" evidence="2">
    <location>
        <begin position="31"/>
        <end position="50"/>
    </location>
</feature>
<feature type="transmembrane region" description="Helical" evidence="2">
    <location>
        <begin position="101"/>
        <end position="120"/>
    </location>
</feature>
<evidence type="ECO:0000313" key="4">
    <source>
        <dbReference type="Proteomes" id="UP000620124"/>
    </source>
</evidence>
<name>A0A8H6Y5E4_9AGAR</name>